<evidence type="ECO:0000313" key="1">
    <source>
        <dbReference type="EMBL" id="RCK48655.1"/>
    </source>
</evidence>
<sequence>MFKLDHVMVEVDEPGKVAGDVATKLALPHAWDLMEGPDYASAGVNFGSLNIEFIKFTKRFGLRDTNYHGFSGIAFETTETLDHCRSHLADQGVKTRIGEDAKAHTTVVVDEENIFPTLFLVKYKFDTTGWKNRLKAEFEQAGGGAFGISDFAGLEISQPAERNFLQGFGITPSTKNRLNFTAKAGFEAVVLDMIPNLEIVITPQTAQV</sequence>
<reference evidence="1 2" key="1">
    <citation type="submission" date="2014-07" db="EMBL/GenBank/DDBJ databases">
        <title>Draft genome sequence of Thalassospira profundimaris S25-3-2.</title>
        <authorList>
            <person name="Lai Q."/>
            <person name="Shao Z."/>
        </authorList>
    </citation>
    <scope>NUCLEOTIDE SEQUENCE [LARGE SCALE GENOMIC DNA]</scope>
    <source>
        <strain evidence="1 2">S25-3-2</strain>
    </source>
</reference>
<organism evidence="1 2">
    <name type="scientific">Thalassospira profundimaris</name>
    <dbReference type="NCBI Taxonomy" id="502049"/>
    <lineage>
        <taxon>Bacteria</taxon>
        <taxon>Pseudomonadati</taxon>
        <taxon>Pseudomonadota</taxon>
        <taxon>Alphaproteobacteria</taxon>
        <taxon>Rhodospirillales</taxon>
        <taxon>Thalassospiraceae</taxon>
        <taxon>Thalassospira</taxon>
    </lineage>
</organism>
<dbReference type="Proteomes" id="UP000252517">
    <property type="component" value="Unassembled WGS sequence"/>
</dbReference>
<protein>
    <recommendedName>
        <fullName evidence="3">Glyoxalase-like domain-containing protein</fullName>
    </recommendedName>
</protein>
<dbReference type="EMBL" id="JPWH01000010">
    <property type="protein sequence ID" value="RCK48655.1"/>
    <property type="molecule type" value="Genomic_DNA"/>
</dbReference>
<dbReference type="RefSeq" id="WP_114088833.1">
    <property type="nucleotide sequence ID" value="NZ_JPWH01000010.1"/>
</dbReference>
<evidence type="ECO:0000313" key="2">
    <source>
        <dbReference type="Proteomes" id="UP000252517"/>
    </source>
</evidence>
<gene>
    <name evidence="1" type="ORF">TH25_13650</name>
</gene>
<dbReference type="OrthoDB" id="5872232at2"/>
<dbReference type="AlphaFoldDB" id="A0A367X4T8"/>
<comment type="caution">
    <text evidence="1">The sequence shown here is derived from an EMBL/GenBank/DDBJ whole genome shotgun (WGS) entry which is preliminary data.</text>
</comment>
<name>A0A367X4T8_9PROT</name>
<accession>A0A367X4T8</accession>
<evidence type="ECO:0008006" key="3">
    <source>
        <dbReference type="Google" id="ProtNLM"/>
    </source>
</evidence>
<proteinExistence type="predicted"/>